<dbReference type="GO" id="GO:0005886">
    <property type="term" value="C:plasma membrane"/>
    <property type="evidence" value="ECO:0007669"/>
    <property type="project" value="UniProtKB-SubCell"/>
</dbReference>
<dbReference type="InterPro" id="IPR050189">
    <property type="entry name" value="MFS_Efflux_Transporters"/>
</dbReference>
<gene>
    <name evidence="8" type="ORF">EV186_105315</name>
</gene>
<feature type="transmembrane region" description="Helical" evidence="6">
    <location>
        <begin position="44"/>
        <end position="66"/>
    </location>
</feature>
<dbReference type="AlphaFoldDB" id="A0A4R6S6U1"/>
<dbReference type="SUPFAM" id="SSF103473">
    <property type="entry name" value="MFS general substrate transporter"/>
    <property type="match status" value="1"/>
</dbReference>
<evidence type="ECO:0000256" key="1">
    <source>
        <dbReference type="ARBA" id="ARBA00004651"/>
    </source>
</evidence>
<keyword evidence="9" id="KW-1185">Reference proteome</keyword>
<evidence type="ECO:0000313" key="9">
    <source>
        <dbReference type="Proteomes" id="UP000295444"/>
    </source>
</evidence>
<accession>A0A4R6S6U1</accession>
<dbReference type="Gene3D" id="1.20.1250.20">
    <property type="entry name" value="MFS general substrate transporter like domains"/>
    <property type="match status" value="2"/>
</dbReference>
<comment type="subcellular location">
    <subcellularLocation>
        <location evidence="1">Cell membrane</location>
        <topology evidence="1">Multi-pass membrane protein</topology>
    </subcellularLocation>
</comment>
<reference evidence="8 9" key="1">
    <citation type="submission" date="2019-03" db="EMBL/GenBank/DDBJ databases">
        <title>Genomic Encyclopedia of Type Strains, Phase IV (KMG-IV): sequencing the most valuable type-strain genomes for metagenomic binning, comparative biology and taxonomic classification.</title>
        <authorList>
            <person name="Goeker M."/>
        </authorList>
    </citation>
    <scope>NUCLEOTIDE SEQUENCE [LARGE SCALE GENOMIC DNA]</scope>
    <source>
        <strain evidence="8 9">DSM 45361</strain>
    </source>
</reference>
<protein>
    <submittedName>
        <fullName evidence="8">Putative MFS family arabinose efflux permease</fullName>
    </submittedName>
</protein>
<feature type="transmembrane region" description="Helical" evidence="6">
    <location>
        <begin position="353"/>
        <end position="371"/>
    </location>
</feature>
<feature type="domain" description="Major facilitator superfamily (MFS) profile" evidence="7">
    <location>
        <begin position="8"/>
        <end position="375"/>
    </location>
</feature>
<evidence type="ECO:0000313" key="8">
    <source>
        <dbReference type="EMBL" id="TDP95083.1"/>
    </source>
</evidence>
<keyword evidence="2" id="KW-1003">Cell membrane</keyword>
<evidence type="ECO:0000256" key="6">
    <source>
        <dbReference type="SAM" id="Phobius"/>
    </source>
</evidence>
<feature type="transmembrane region" description="Helical" evidence="6">
    <location>
        <begin position="162"/>
        <end position="183"/>
    </location>
</feature>
<dbReference type="InterPro" id="IPR020846">
    <property type="entry name" value="MFS_dom"/>
</dbReference>
<dbReference type="PRINTS" id="PR01035">
    <property type="entry name" value="TCRTETA"/>
</dbReference>
<dbReference type="EMBL" id="SNXZ01000005">
    <property type="protein sequence ID" value="TDP95083.1"/>
    <property type="molecule type" value="Genomic_DNA"/>
</dbReference>
<feature type="transmembrane region" description="Helical" evidence="6">
    <location>
        <begin position="204"/>
        <end position="225"/>
    </location>
</feature>
<dbReference type="InterPro" id="IPR011701">
    <property type="entry name" value="MFS"/>
</dbReference>
<evidence type="ECO:0000256" key="2">
    <source>
        <dbReference type="ARBA" id="ARBA00022475"/>
    </source>
</evidence>
<keyword evidence="3 6" id="KW-0812">Transmembrane</keyword>
<dbReference type="InterPro" id="IPR001958">
    <property type="entry name" value="Tet-R_TetA/multi-R_MdtG-like"/>
</dbReference>
<dbReference type="RefSeq" id="WP_133852465.1">
    <property type="nucleotide sequence ID" value="NZ_SNXZ01000005.1"/>
</dbReference>
<dbReference type="PANTHER" id="PTHR43124">
    <property type="entry name" value="PURINE EFFLUX PUMP PBUE"/>
    <property type="match status" value="1"/>
</dbReference>
<keyword evidence="4 6" id="KW-1133">Transmembrane helix</keyword>
<dbReference type="OrthoDB" id="9810111at2"/>
<evidence type="ECO:0000259" key="7">
    <source>
        <dbReference type="PROSITE" id="PS50850"/>
    </source>
</evidence>
<name>A0A4R6S6U1_LABRH</name>
<dbReference type="GO" id="GO:0022857">
    <property type="term" value="F:transmembrane transporter activity"/>
    <property type="evidence" value="ECO:0007669"/>
    <property type="project" value="InterPro"/>
</dbReference>
<feature type="transmembrane region" description="Helical" evidence="6">
    <location>
        <begin position="237"/>
        <end position="258"/>
    </location>
</feature>
<sequence length="375" mass="37835">MRSASWWSLAPFVVGAFAMAAESSVLTGVLPLLAADLHADPSHVGQALAIYPLTYVFGAPLLATLAGGHSQRAACTAGLAVFAAGNLISASAGSIAVLVVGRLVASLGACLYSPNAGARATTLGPRRRGRALSIIASGSTAAALVGGPAGVALAGLAGWRMILVFIAGSAVVIAVAHQFSRLTDAPVIGLGFRARVRLLGDRRLLAILALTVAVVTAEFVVYTYISVIVGDDPRAVALALAVFGIGTTAGTLLGGFLVDRFGWRRMLVTSMAVVATALLCLAFAHTEVLVCACLLVWGVFGWTFTPAQVNRLFATFEDTGALLITLNGSAVNLAIATGGLLGGAVLDAAGTSALPVVGAALAAGALFMFAARRPG</sequence>
<evidence type="ECO:0000256" key="3">
    <source>
        <dbReference type="ARBA" id="ARBA00022692"/>
    </source>
</evidence>
<feature type="transmembrane region" description="Helical" evidence="6">
    <location>
        <begin position="270"/>
        <end position="300"/>
    </location>
</feature>
<evidence type="ECO:0000256" key="4">
    <source>
        <dbReference type="ARBA" id="ARBA00022989"/>
    </source>
</evidence>
<dbReference type="Proteomes" id="UP000295444">
    <property type="component" value="Unassembled WGS sequence"/>
</dbReference>
<evidence type="ECO:0000256" key="5">
    <source>
        <dbReference type="ARBA" id="ARBA00023136"/>
    </source>
</evidence>
<keyword evidence="5 6" id="KW-0472">Membrane</keyword>
<organism evidence="8 9">
    <name type="scientific">Labedaea rhizosphaerae</name>
    <dbReference type="NCBI Taxonomy" id="598644"/>
    <lineage>
        <taxon>Bacteria</taxon>
        <taxon>Bacillati</taxon>
        <taxon>Actinomycetota</taxon>
        <taxon>Actinomycetes</taxon>
        <taxon>Pseudonocardiales</taxon>
        <taxon>Pseudonocardiaceae</taxon>
        <taxon>Labedaea</taxon>
    </lineage>
</organism>
<dbReference type="InterPro" id="IPR036259">
    <property type="entry name" value="MFS_trans_sf"/>
</dbReference>
<dbReference type="PANTHER" id="PTHR43124:SF10">
    <property type="entry name" value="PURINE EFFLUX PUMP PBUE"/>
    <property type="match status" value="1"/>
</dbReference>
<feature type="transmembrane region" description="Helical" evidence="6">
    <location>
        <begin position="320"/>
        <end position="346"/>
    </location>
</feature>
<proteinExistence type="predicted"/>
<dbReference type="Pfam" id="PF07690">
    <property type="entry name" value="MFS_1"/>
    <property type="match status" value="1"/>
</dbReference>
<comment type="caution">
    <text evidence="8">The sequence shown here is derived from an EMBL/GenBank/DDBJ whole genome shotgun (WGS) entry which is preliminary data.</text>
</comment>
<dbReference type="PROSITE" id="PS50850">
    <property type="entry name" value="MFS"/>
    <property type="match status" value="1"/>
</dbReference>